<dbReference type="Pfam" id="PF01497">
    <property type="entry name" value="Peripla_BP_2"/>
    <property type="match status" value="1"/>
</dbReference>
<dbReference type="GO" id="GO:0071281">
    <property type="term" value="P:cellular response to iron ion"/>
    <property type="evidence" value="ECO:0007669"/>
    <property type="project" value="TreeGrafter"/>
</dbReference>
<dbReference type="PANTHER" id="PTHR30535">
    <property type="entry name" value="VITAMIN B12-BINDING PROTEIN"/>
    <property type="match status" value="1"/>
</dbReference>
<accession>A0A498CP86</accession>
<dbReference type="PANTHER" id="PTHR30535:SF34">
    <property type="entry name" value="MOLYBDATE-BINDING PROTEIN MOLA"/>
    <property type="match status" value="1"/>
</dbReference>
<sequence length="346" mass="37126">MNVKKLLALLLAIMLTASLAACGQKERGGESSSPAPEEEPDPNWPVAIGDIRIPEKPRAAVSLSPALTEVIFELGAENQLAGVSDFCDYPAGADDLPRCGTAALPDFEALSDIRPDVVFSSAALSEADTVKLQQMGAEVVVLPRAHSMDELRAIYLNTSIVLGGLEDGDQNGYDTFRALENRWDALTAAASRVTERLGGVYLRAAPLMMATGDTFEGELLAAIGIENDAAAYTGWEYPADQAVNLYPDIIFYDEGIDPEYFKGTQVYNTTDAYKQGRMYPVDGTALERQSGRMFAELEKMFAEAYPELASLLDAPPEEEPAAESSSGEESGGDDGMLDISDMTQVG</sequence>
<evidence type="ECO:0000256" key="2">
    <source>
        <dbReference type="ARBA" id="ARBA00022729"/>
    </source>
</evidence>
<proteinExistence type="inferred from homology"/>
<organism evidence="6 7">
    <name type="scientific">Anaerotruncus massiliensis</name>
    <name type="common">ex Liu et al. 2021</name>
    <dbReference type="NCBI Taxonomy" id="2321404"/>
    <lineage>
        <taxon>Bacteria</taxon>
        <taxon>Bacillati</taxon>
        <taxon>Bacillota</taxon>
        <taxon>Clostridia</taxon>
        <taxon>Eubacteriales</taxon>
        <taxon>Oscillospiraceae</taxon>
        <taxon>Anaerotruncus</taxon>
    </lineage>
</organism>
<dbReference type="PROSITE" id="PS50983">
    <property type="entry name" value="FE_B12_PBP"/>
    <property type="match status" value="1"/>
</dbReference>
<dbReference type="InterPro" id="IPR050902">
    <property type="entry name" value="ABC_Transporter_SBP"/>
</dbReference>
<dbReference type="InterPro" id="IPR054828">
    <property type="entry name" value="Vit_B12_bind_prot"/>
</dbReference>
<dbReference type="Proteomes" id="UP000276301">
    <property type="component" value="Unassembled WGS sequence"/>
</dbReference>
<dbReference type="RefSeq" id="WP_121587064.1">
    <property type="nucleotide sequence ID" value="NZ_RCHT01000016.1"/>
</dbReference>
<reference evidence="6 7" key="1">
    <citation type="submission" date="2018-10" db="EMBL/GenBank/DDBJ databases">
        <title>Anaerotruncus faecis sp. nov., isolated from human feces.</title>
        <authorList>
            <person name="Wang Y.-J."/>
        </authorList>
    </citation>
    <scope>NUCLEOTIDE SEQUENCE [LARGE SCALE GENOMIC DNA]</scope>
    <source>
        <strain evidence="6 7">22A2-44</strain>
    </source>
</reference>
<comment type="similarity">
    <text evidence="1">Belongs to the bacterial solute-binding protein 8 family.</text>
</comment>
<feature type="domain" description="Fe/B12 periplasmic-binding" evidence="5">
    <location>
        <begin position="59"/>
        <end position="308"/>
    </location>
</feature>
<name>A0A498CP86_9FIRM</name>
<dbReference type="PROSITE" id="PS51257">
    <property type="entry name" value="PROKAR_LIPOPROTEIN"/>
    <property type="match status" value="1"/>
</dbReference>
<dbReference type="Gene3D" id="3.40.50.1980">
    <property type="entry name" value="Nitrogenase molybdenum iron protein domain"/>
    <property type="match status" value="2"/>
</dbReference>
<feature type="region of interest" description="Disordered" evidence="3">
    <location>
        <begin position="309"/>
        <end position="346"/>
    </location>
</feature>
<dbReference type="NCBIfam" id="NF038402">
    <property type="entry name" value="TroA_like"/>
    <property type="match status" value="1"/>
</dbReference>
<evidence type="ECO:0000256" key="1">
    <source>
        <dbReference type="ARBA" id="ARBA00008814"/>
    </source>
</evidence>
<evidence type="ECO:0000259" key="5">
    <source>
        <dbReference type="PROSITE" id="PS50983"/>
    </source>
</evidence>
<keyword evidence="7" id="KW-1185">Reference proteome</keyword>
<protein>
    <recommendedName>
        <fullName evidence="5">Fe/B12 periplasmic-binding domain-containing protein</fullName>
    </recommendedName>
</protein>
<feature type="region of interest" description="Disordered" evidence="3">
    <location>
        <begin position="25"/>
        <end position="48"/>
    </location>
</feature>
<dbReference type="AlphaFoldDB" id="A0A498CP86"/>
<evidence type="ECO:0000256" key="4">
    <source>
        <dbReference type="SAM" id="SignalP"/>
    </source>
</evidence>
<comment type="caution">
    <text evidence="6">The sequence shown here is derived from an EMBL/GenBank/DDBJ whole genome shotgun (WGS) entry which is preliminary data.</text>
</comment>
<evidence type="ECO:0000313" key="7">
    <source>
        <dbReference type="Proteomes" id="UP000276301"/>
    </source>
</evidence>
<feature type="chain" id="PRO_5019780314" description="Fe/B12 periplasmic-binding domain-containing protein" evidence="4">
    <location>
        <begin position="21"/>
        <end position="346"/>
    </location>
</feature>
<dbReference type="InterPro" id="IPR002491">
    <property type="entry name" value="ABC_transptr_periplasmic_BD"/>
</dbReference>
<evidence type="ECO:0000256" key="3">
    <source>
        <dbReference type="SAM" id="MobiDB-lite"/>
    </source>
</evidence>
<dbReference type="SUPFAM" id="SSF53807">
    <property type="entry name" value="Helical backbone' metal receptor"/>
    <property type="match status" value="1"/>
</dbReference>
<keyword evidence="2 4" id="KW-0732">Signal</keyword>
<feature type="signal peptide" evidence="4">
    <location>
        <begin position="1"/>
        <end position="20"/>
    </location>
</feature>
<evidence type="ECO:0000313" key="6">
    <source>
        <dbReference type="EMBL" id="RLL10139.1"/>
    </source>
</evidence>
<gene>
    <name evidence="6" type="ORF">D4A47_09215</name>
</gene>
<dbReference type="EMBL" id="RCHT01000016">
    <property type="protein sequence ID" value="RLL10139.1"/>
    <property type="molecule type" value="Genomic_DNA"/>
</dbReference>